<evidence type="ECO:0000256" key="1">
    <source>
        <dbReference type="SAM" id="Phobius"/>
    </source>
</evidence>
<feature type="transmembrane region" description="Helical" evidence="1">
    <location>
        <begin position="129"/>
        <end position="147"/>
    </location>
</feature>
<feature type="transmembrane region" description="Helical" evidence="1">
    <location>
        <begin position="196"/>
        <end position="227"/>
    </location>
</feature>
<feature type="transmembrane region" description="Helical" evidence="1">
    <location>
        <begin position="233"/>
        <end position="260"/>
    </location>
</feature>
<keyword evidence="1" id="KW-1133">Transmembrane helix</keyword>
<feature type="transmembrane region" description="Helical" evidence="1">
    <location>
        <begin position="167"/>
        <end position="184"/>
    </location>
</feature>
<keyword evidence="1" id="KW-0812">Transmembrane</keyword>
<organism evidence="2 3">
    <name type="scientific">Psychromarinibacter halotolerans</name>
    <dbReference type="NCBI Taxonomy" id="1775175"/>
    <lineage>
        <taxon>Bacteria</taxon>
        <taxon>Pseudomonadati</taxon>
        <taxon>Pseudomonadota</taxon>
        <taxon>Alphaproteobacteria</taxon>
        <taxon>Rhodobacterales</taxon>
        <taxon>Paracoccaceae</taxon>
        <taxon>Psychromarinibacter</taxon>
    </lineage>
</organism>
<keyword evidence="3" id="KW-1185">Reference proteome</keyword>
<feature type="transmembrane region" description="Helical" evidence="1">
    <location>
        <begin position="331"/>
        <end position="348"/>
    </location>
</feature>
<dbReference type="RefSeq" id="WP_275631491.1">
    <property type="nucleotide sequence ID" value="NZ_JARGYD010000001.1"/>
</dbReference>
<comment type="caution">
    <text evidence="2">The sequence shown here is derived from an EMBL/GenBank/DDBJ whole genome shotgun (WGS) entry which is preliminary data.</text>
</comment>
<protein>
    <recommendedName>
        <fullName evidence="4">Arabinofuranosyltransferase</fullName>
    </recommendedName>
</protein>
<proteinExistence type="predicted"/>
<feature type="transmembrane region" description="Helical" evidence="1">
    <location>
        <begin position="305"/>
        <end position="324"/>
    </location>
</feature>
<feature type="transmembrane region" description="Helical" evidence="1">
    <location>
        <begin position="27"/>
        <end position="47"/>
    </location>
</feature>
<dbReference type="EMBL" id="JBHRTB010000010">
    <property type="protein sequence ID" value="MFC3144232.1"/>
    <property type="molecule type" value="Genomic_DNA"/>
</dbReference>
<evidence type="ECO:0000313" key="3">
    <source>
        <dbReference type="Proteomes" id="UP001595632"/>
    </source>
</evidence>
<name>A0ABV7GWT3_9RHOB</name>
<accession>A0ABV7GWT3</accession>
<dbReference type="Proteomes" id="UP001595632">
    <property type="component" value="Unassembled WGS sequence"/>
</dbReference>
<reference evidence="3" key="1">
    <citation type="journal article" date="2019" name="Int. J. Syst. Evol. Microbiol.">
        <title>The Global Catalogue of Microorganisms (GCM) 10K type strain sequencing project: providing services to taxonomists for standard genome sequencing and annotation.</title>
        <authorList>
            <consortium name="The Broad Institute Genomics Platform"/>
            <consortium name="The Broad Institute Genome Sequencing Center for Infectious Disease"/>
            <person name="Wu L."/>
            <person name="Ma J."/>
        </authorList>
    </citation>
    <scope>NUCLEOTIDE SEQUENCE [LARGE SCALE GENOMIC DNA]</scope>
    <source>
        <strain evidence="3">KCTC 52366</strain>
    </source>
</reference>
<keyword evidence="1" id="KW-0472">Membrane</keyword>
<evidence type="ECO:0008006" key="4">
    <source>
        <dbReference type="Google" id="ProtNLM"/>
    </source>
</evidence>
<feature type="transmembrane region" description="Helical" evidence="1">
    <location>
        <begin position="272"/>
        <end position="299"/>
    </location>
</feature>
<feature type="transmembrane region" description="Helical" evidence="1">
    <location>
        <begin position="94"/>
        <end position="117"/>
    </location>
</feature>
<sequence length="554" mass="60105">MIPRNGLSANQPNGAKPWALGRLDRNYALAWVILAVVAVILSAVFLYPGATYSGAYLGDVLIALEGAYRIDAGQWPSIDFRSPLGFMSYWLPYLGWQALGQFGGAMEFASVLLAVIVTPMAMIMAQARVGAILAALFSVWVFVLIVVPMEPGWPGLWSNQSMHYNRWGWPILSTVMLLGIAPRDTNRSRWRTALDVAFVAALLFFLFWLKVTYFAFGGAFLAMAFLIAPRLRWTAFAAGAITLALVGISGLAGLGLGAYVNDIREAGAASGVVRGGFVGLIIDNAAEFFLVAVLAVYLLTVARPTLYDIAVFLFVPVAAIIILGQNHHPNGPLLLAVLFLFGARIHTGPPRPELPALLFAIFAVPHMAQTAMSTLTFARNADDGSVAIGYPGFETYYVGDTRNSALSAVAAASTPEEAFVTGRLIGSDRYTHTYSQGEMLEMIDSGVTLLQENELTDLRIIAFDFLNPFPMFVGAPPMKDIHIWFHPGRNISEGTMPPADPFLSGAEVVMVPKLGFSDATRLMWDAYGAYVEDGFEVVAENAIWRVYRRVPGAS</sequence>
<evidence type="ECO:0000313" key="2">
    <source>
        <dbReference type="EMBL" id="MFC3144232.1"/>
    </source>
</evidence>
<gene>
    <name evidence="2" type="ORF">ACFOGP_16035</name>
</gene>